<dbReference type="SMART" id="SM00248">
    <property type="entry name" value="ANK"/>
    <property type="match status" value="1"/>
</dbReference>
<proteinExistence type="predicted"/>
<dbReference type="PROSITE" id="PS50088">
    <property type="entry name" value="ANK_REPEAT"/>
    <property type="match status" value="1"/>
</dbReference>
<dbReference type="Gene3D" id="1.25.40.20">
    <property type="entry name" value="Ankyrin repeat-containing domain"/>
    <property type="match status" value="1"/>
</dbReference>
<name>A0A4Z1H1M4_9HELO</name>
<dbReference type="Proteomes" id="UP000297814">
    <property type="component" value="Unassembled WGS sequence"/>
</dbReference>
<keyword evidence="4" id="KW-1185">Reference proteome</keyword>
<dbReference type="AlphaFoldDB" id="A0A4Z1H1M4"/>
<accession>A0A4Z1H1M4</accession>
<comment type="caution">
    <text evidence="3">The sequence shown here is derived from an EMBL/GenBank/DDBJ whole genome shotgun (WGS) entry which is preliminary data.</text>
</comment>
<dbReference type="EMBL" id="PQXK01000003">
    <property type="protein sequence ID" value="TGO43124.1"/>
    <property type="molecule type" value="Genomic_DNA"/>
</dbReference>
<dbReference type="Pfam" id="PF12796">
    <property type="entry name" value="Ank_2"/>
    <property type="match status" value="1"/>
</dbReference>
<keyword evidence="2" id="KW-0732">Signal</keyword>
<feature type="chain" id="PRO_5021471209" evidence="2">
    <location>
        <begin position="24"/>
        <end position="600"/>
    </location>
</feature>
<gene>
    <name evidence="3" type="ORF">BHYA_0003g00780</name>
</gene>
<dbReference type="SUPFAM" id="SSF48403">
    <property type="entry name" value="Ankyrin repeat"/>
    <property type="match status" value="1"/>
</dbReference>
<evidence type="ECO:0000256" key="2">
    <source>
        <dbReference type="SAM" id="SignalP"/>
    </source>
</evidence>
<dbReference type="InterPro" id="IPR036770">
    <property type="entry name" value="Ankyrin_rpt-contain_sf"/>
</dbReference>
<feature type="repeat" description="ANK" evidence="1">
    <location>
        <begin position="315"/>
        <end position="347"/>
    </location>
</feature>
<keyword evidence="1" id="KW-0040">ANK repeat</keyword>
<sequence length="600" mass="67185">MGVLAGVSSVLSVLGFAIQLADGIKKACVLWESLQEAPHEVQMIWLCSEVLESLNHLSQKIVFPNTDTALLIKRYRAMKGVIKIEKLQGLQSRLNSAKLTLILARQNSSQLLSMQTYKSQQQLINMVDGIKLDLQELASKTVVITSRDPPDSNVHFEALKVEARALACTIKNHVMRLGFERAMDLAFSTLSNPTKRTLRRKSVFLHNKEHSFSTINTPFGTVNICTTTSSFADGTYKSRTNLIMHPSRLLQLCGVSLGVRIALSKSCGTFNPELKAYRTVPNDSTIFRLCRDGRIDAIRCLFDEGLASPRDTDSCGRTPLMIAASTGQLSTCKFLVNEGADLEVRDIQNKLNSAMELEDIDMIDHLFRSCPHYITEDWIAPSIGHSLVRKIRESDQTHLICCMMNYGMDIHSSSPVLSSATSQHPEAGLQGTITTLLLQKSVAFFRFKTTLQYLGIDIAKFVCDEIQQGPAAAAGWTTQTLCAAFKLNYIPKDALPYFMCLHDCEHDLYCYGRDLSLEILLDKLKSRSELSSGLQDILREREEDLIKFQSIDGRICSWCGELGMSYATENECIIARFDLYRRAAKEREVEVEDSMFLLSI</sequence>
<dbReference type="InterPro" id="IPR002110">
    <property type="entry name" value="Ankyrin_rpt"/>
</dbReference>
<dbReference type="PROSITE" id="PS50297">
    <property type="entry name" value="ANK_REP_REGION"/>
    <property type="match status" value="1"/>
</dbReference>
<evidence type="ECO:0000256" key="1">
    <source>
        <dbReference type="PROSITE-ProRule" id="PRU00023"/>
    </source>
</evidence>
<protein>
    <submittedName>
        <fullName evidence="3">Uncharacterized protein</fullName>
    </submittedName>
</protein>
<evidence type="ECO:0000313" key="4">
    <source>
        <dbReference type="Proteomes" id="UP000297814"/>
    </source>
</evidence>
<evidence type="ECO:0000313" key="3">
    <source>
        <dbReference type="EMBL" id="TGO43124.1"/>
    </source>
</evidence>
<organism evidence="3 4">
    <name type="scientific">Botrytis hyacinthi</name>
    <dbReference type="NCBI Taxonomy" id="278943"/>
    <lineage>
        <taxon>Eukaryota</taxon>
        <taxon>Fungi</taxon>
        <taxon>Dikarya</taxon>
        <taxon>Ascomycota</taxon>
        <taxon>Pezizomycotina</taxon>
        <taxon>Leotiomycetes</taxon>
        <taxon>Helotiales</taxon>
        <taxon>Sclerotiniaceae</taxon>
        <taxon>Botrytis</taxon>
    </lineage>
</organism>
<feature type="signal peptide" evidence="2">
    <location>
        <begin position="1"/>
        <end position="23"/>
    </location>
</feature>
<reference evidence="3 4" key="1">
    <citation type="submission" date="2017-12" db="EMBL/GenBank/DDBJ databases">
        <title>Comparative genomics of Botrytis spp.</title>
        <authorList>
            <person name="Valero-Jimenez C.A."/>
            <person name="Tapia P."/>
            <person name="Veloso J."/>
            <person name="Silva-Moreno E."/>
            <person name="Staats M."/>
            <person name="Valdes J.H."/>
            <person name="Van Kan J.A.L."/>
        </authorList>
    </citation>
    <scope>NUCLEOTIDE SEQUENCE [LARGE SCALE GENOMIC DNA]</scope>
    <source>
        <strain evidence="3 4">Bh0001</strain>
    </source>
</reference>